<keyword evidence="5" id="KW-1185">Reference proteome</keyword>
<dbReference type="GO" id="GO:0046872">
    <property type="term" value="F:metal ion binding"/>
    <property type="evidence" value="ECO:0007669"/>
    <property type="project" value="InterPro"/>
</dbReference>
<sequence>MTVWNFTRALGLSLALAAALTACGGDAANSNAKEEGTAQAKEQGMEYTAAYICPMHCEGSGSDQPGECPVCGMDYVKNEGGKAPAQPAEEGGHDHSHDGHDHSHDGHDHSHDGHSH</sequence>
<dbReference type="Proteomes" id="UP000321580">
    <property type="component" value="Unassembled WGS sequence"/>
</dbReference>
<dbReference type="Pfam" id="PF19335">
    <property type="entry name" value="HMBD"/>
    <property type="match status" value="1"/>
</dbReference>
<feature type="chain" id="PRO_5023052398" description="Heavy metal binding domain-containing protein" evidence="2">
    <location>
        <begin position="28"/>
        <end position="116"/>
    </location>
</feature>
<feature type="compositionally biased region" description="Basic and acidic residues" evidence="1">
    <location>
        <begin position="90"/>
        <end position="116"/>
    </location>
</feature>
<gene>
    <name evidence="4" type="ORF">FRY97_10340</name>
</gene>
<accession>A0A5C6RLF5</accession>
<name>A0A5C6RLF5_9BACT</name>
<organism evidence="4 5">
    <name type="scientific">Phaeodactylibacter luteus</name>
    <dbReference type="NCBI Taxonomy" id="1564516"/>
    <lineage>
        <taxon>Bacteria</taxon>
        <taxon>Pseudomonadati</taxon>
        <taxon>Bacteroidota</taxon>
        <taxon>Saprospiria</taxon>
        <taxon>Saprospirales</taxon>
        <taxon>Haliscomenobacteraceae</taxon>
        <taxon>Phaeodactylibacter</taxon>
    </lineage>
</organism>
<evidence type="ECO:0000259" key="3">
    <source>
        <dbReference type="Pfam" id="PF19335"/>
    </source>
</evidence>
<reference evidence="4 5" key="1">
    <citation type="submission" date="2019-08" db="EMBL/GenBank/DDBJ databases">
        <title>Genome of Phaeodactylibacter luteus.</title>
        <authorList>
            <person name="Bowman J.P."/>
        </authorList>
    </citation>
    <scope>NUCLEOTIDE SEQUENCE [LARGE SCALE GENOMIC DNA]</scope>
    <source>
        <strain evidence="4 5">KCTC 42180</strain>
    </source>
</reference>
<feature type="region of interest" description="Disordered" evidence="1">
    <location>
        <begin position="73"/>
        <end position="116"/>
    </location>
</feature>
<evidence type="ECO:0000313" key="4">
    <source>
        <dbReference type="EMBL" id="TXB63198.1"/>
    </source>
</evidence>
<dbReference type="RefSeq" id="WP_147167453.1">
    <property type="nucleotide sequence ID" value="NZ_VOOR01000018.1"/>
</dbReference>
<feature type="signal peptide" evidence="2">
    <location>
        <begin position="1"/>
        <end position="27"/>
    </location>
</feature>
<dbReference type="InterPro" id="IPR045800">
    <property type="entry name" value="HMBD"/>
</dbReference>
<proteinExistence type="predicted"/>
<dbReference type="EMBL" id="VOOR01000018">
    <property type="protein sequence ID" value="TXB63198.1"/>
    <property type="molecule type" value="Genomic_DNA"/>
</dbReference>
<evidence type="ECO:0000313" key="5">
    <source>
        <dbReference type="Proteomes" id="UP000321580"/>
    </source>
</evidence>
<protein>
    <recommendedName>
        <fullName evidence="3">Heavy metal binding domain-containing protein</fullName>
    </recommendedName>
</protein>
<keyword evidence="2" id="KW-0732">Signal</keyword>
<evidence type="ECO:0000256" key="1">
    <source>
        <dbReference type="SAM" id="MobiDB-lite"/>
    </source>
</evidence>
<comment type="caution">
    <text evidence="4">The sequence shown here is derived from an EMBL/GenBank/DDBJ whole genome shotgun (WGS) entry which is preliminary data.</text>
</comment>
<feature type="domain" description="Heavy metal binding" evidence="3">
    <location>
        <begin position="51"/>
        <end position="74"/>
    </location>
</feature>
<evidence type="ECO:0000256" key="2">
    <source>
        <dbReference type="SAM" id="SignalP"/>
    </source>
</evidence>
<dbReference type="OrthoDB" id="1521937at2"/>
<dbReference type="AlphaFoldDB" id="A0A5C6RLF5"/>